<dbReference type="InterPro" id="IPR003353">
    <property type="entry name" value="PTS_IIB_fruc"/>
</dbReference>
<dbReference type="PROSITE" id="PS51099">
    <property type="entry name" value="PTS_EIIB_TYPE_2"/>
    <property type="match status" value="1"/>
</dbReference>
<keyword evidence="8 11" id="KW-0812">Transmembrane</keyword>
<feature type="transmembrane region" description="Helical" evidence="11">
    <location>
        <begin position="366"/>
        <end position="394"/>
    </location>
</feature>
<gene>
    <name evidence="14" type="primary">fruA</name>
    <name evidence="14" type="ORF">GCM10023211_04310</name>
</gene>
<evidence type="ECO:0000256" key="7">
    <source>
        <dbReference type="ARBA" id="ARBA00022683"/>
    </source>
</evidence>
<keyword evidence="9 11" id="KW-1133">Transmembrane helix</keyword>
<dbReference type="PROSITE" id="PS51104">
    <property type="entry name" value="PTS_EIIC_TYPE_2"/>
    <property type="match status" value="1"/>
</dbReference>
<feature type="transmembrane region" description="Helical" evidence="11">
    <location>
        <begin position="320"/>
        <end position="346"/>
    </location>
</feature>
<dbReference type="NCBIfam" id="NF007984">
    <property type="entry name" value="PRK10712.1"/>
    <property type="match status" value="1"/>
</dbReference>
<dbReference type="Proteomes" id="UP001500171">
    <property type="component" value="Unassembled WGS sequence"/>
</dbReference>
<evidence type="ECO:0000259" key="13">
    <source>
        <dbReference type="PROSITE" id="PS51104"/>
    </source>
</evidence>
<keyword evidence="7" id="KW-0598">Phosphotransferase system</keyword>
<dbReference type="NCBIfam" id="TIGR00829">
    <property type="entry name" value="FRU"/>
    <property type="match status" value="1"/>
</dbReference>
<keyword evidence="5" id="KW-0762">Sugar transport</keyword>
<dbReference type="InterPro" id="IPR003352">
    <property type="entry name" value="PTS_EIIC"/>
</dbReference>
<keyword evidence="3" id="KW-1003">Cell membrane</keyword>
<evidence type="ECO:0000313" key="15">
    <source>
        <dbReference type="Proteomes" id="UP001500171"/>
    </source>
</evidence>
<feature type="domain" description="PTS EIIC type-2" evidence="13">
    <location>
        <begin position="225"/>
        <end position="578"/>
    </location>
</feature>
<evidence type="ECO:0000259" key="12">
    <source>
        <dbReference type="PROSITE" id="PS51099"/>
    </source>
</evidence>
<feature type="domain" description="PTS EIIB type-2" evidence="12">
    <location>
        <begin position="107"/>
        <end position="202"/>
    </location>
</feature>
<dbReference type="Pfam" id="PF02302">
    <property type="entry name" value="PTS_IIB"/>
    <property type="match status" value="1"/>
</dbReference>
<dbReference type="InterPro" id="IPR013011">
    <property type="entry name" value="PTS_EIIB_2"/>
</dbReference>
<keyword evidence="10 11" id="KW-0472">Membrane</keyword>
<evidence type="ECO:0000256" key="11">
    <source>
        <dbReference type="SAM" id="Phobius"/>
    </source>
</evidence>
<dbReference type="InterPro" id="IPR050864">
    <property type="entry name" value="Bacterial_PTS_Sugar_Transport"/>
</dbReference>
<feature type="transmembrane region" description="Helical" evidence="11">
    <location>
        <begin position="536"/>
        <end position="568"/>
    </location>
</feature>
<dbReference type="InterPro" id="IPR013014">
    <property type="entry name" value="PTS_EIIC_2"/>
</dbReference>
<feature type="transmembrane region" description="Helical" evidence="11">
    <location>
        <begin position="506"/>
        <end position="524"/>
    </location>
</feature>
<feature type="transmembrane region" description="Helical" evidence="11">
    <location>
        <begin position="406"/>
        <end position="427"/>
    </location>
</feature>
<evidence type="ECO:0000256" key="3">
    <source>
        <dbReference type="ARBA" id="ARBA00022475"/>
    </source>
</evidence>
<evidence type="ECO:0000256" key="10">
    <source>
        <dbReference type="ARBA" id="ARBA00023136"/>
    </source>
</evidence>
<feature type="transmembrane region" description="Helical" evidence="11">
    <location>
        <begin position="286"/>
        <end position="308"/>
    </location>
</feature>
<accession>A0ABP9MZN0</accession>
<comment type="caution">
    <text evidence="14">The sequence shown here is derived from an EMBL/GenBank/DDBJ whole genome shotgun (WGS) entry which is preliminary data.</text>
</comment>
<dbReference type="CDD" id="cd05569">
    <property type="entry name" value="PTS_IIB_fructose"/>
    <property type="match status" value="1"/>
</dbReference>
<keyword evidence="4" id="KW-0597">Phosphoprotein</keyword>
<dbReference type="InterPro" id="IPR003501">
    <property type="entry name" value="PTS_EIIB_2/3"/>
</dbReference>
<sequence>MNLYIVSANQTGPVNARLAKAELTLAAKASQIAIVDKADAADVIILLGQGATNDASISGKKVYIVKDLDALFANPKQVLQSAQSDATVYSESTQQTTPASHSGVKRIVAVTACPTGVAHTFMAAEAIEEEAKKRGWWCKVETRGSVGVGNELTAQEVADADIVIAACDIDVDLSKFAGKLLYRTKTSPALKKTAQEFDKAFAEAQVYQPSTTAAKASSNKEKKGVYQHLLTGISYMLPMVVAGGLIIALAFAFGEFKDVPTIVKEMINGIEISKEVMVKTLVGEPYLAQIGNFAFSLMIPLLAGYISYSIADRPGLAPGLVGGLLAAEIGAGFLGGIAAGYFAGYLSLLLTQYIRLPQSMEALKPILIIPLLATLITGLAMQFVIGTPIAYLMTSLTTWLETMQEGSAIILGALLGGMMCTDMGGPINKVAYAFGVGLISANQYAPMAAVMAGGMVPPLAMSLATFIARNKFNKAERESGKAAFVLGLCFISEGAIPFAARDPLRVLPSCIIGGAITGGMALAFGSQLMTPHGGLFALAIPGVVSPVLGYLLSIVVGSVVAGVIYAVIKRPETKLEQEEAIA</sequence>
<evidence type="ECO:0000256" key="1">
    <source>
        <dbReference type="ARBA" id="ARBA00004429"/>
    </source>
</evidence>
<dbReference type="PANTHER" id="PTHR30505:SF32">
    <property type="entry name" value="PTS SYSTEM FRUCTOSE-SPECIFIC EIIB'BC COMPONENT"/>
    <property type="match status" value="1"/>
</dbReference>
<keyword evidence="15" id="KW-1185">Reference proteome</keyword>
<name>A0ABP9MZN0_9GAMM</name>
<evidence type="ECO:0000256" key="5">
    <source>
        <dbReference type="ARBA" id="ARBA00022597"/>
    </source>
</evidence>
<proteinExistence type="predicted"/>
<evidence type="ECO:0000256" key="2">
    <source>
        <dbReference type="ARBA" id="ARBA00022448"/>
    </source>
</evidence>
<evidence type="ECO:0000256" key="8">
    <source>
        <dbReference type="ARBA" id="ARBA00022692"/>
    </source>
</evidence>
<comment type="subcellular location">
    <subcellularLocation>
        <location evidence="1">Cell inner membrane</location>
        <topology evidence="1">Multi-pass membrane protein</topology>
    </subcellularLocation>
</comment>
<organism evidence="14 15">
    <name type="scientific">Orbus sasakiae</name>
    <dbReference type="NCBI Taxonomy" id="1078475"/>
    <lineage>
        <taxon>Bacteria</taxon>
        <taxon>Pseudomonadati</taxon>
        <taxon>Pseudomonadota</taxon>
        <taxon>Gammaproteobacteria</taxon>
        <taxon>Orbales</taxon>
        <taxon>Orbaceae</taxon>
        <taxon>Orbus</taxon>
    </lineage>
</organism>
<dbReference type="Gene3D" id="3.40.50.2300">
    <property type="match status" value="1"/>
</dbReference>
<evidence type="ECO:0000313" key="14">
    <source>
        <dbReference type="EMBL" id="GAA5105483.1"/>
    </source>
</evidence>
<dbReference type="Pfam" id="PF25554">
    <property type="entry name" value="PTS_EIIB_BC_N"/>
    <property type="match status" value="1"/>
</dbReference>
<dbReference type="InterPro" id="IPR036095">
    <property type="entry name" value="PTS_EIIB-like_sf"/>
</dbReference>
<dbReference type="RefSeq" id="WP_345488343.1">
    <property type="nucleotide sequence ID" value="NZ_BAABHY010000001.1"/>
</dbReference>
<dbReference type="Pfam" id="PF02378">
    <property type="entry name" value="PTS_EIIC"/>
    <property type="match status" value="1"/>
</dbReference>
<dbReference type="EMBL" id="BAABHY010000001">
    <property type="protein sequence ID" value="GAA5105483.1"/>
    <property type="molecule type" value="Genomic_DNA"/>
</dbReference>
<feature type="transmembrane region" description="Helical" evidence="11">
    <location>
        <begin position="447"/>
        <end position="468"/>
    </location>
</feature>
<evidence type="ECO:0000256" key="9">
    <source>
        <dbReference type="ARBA" id="ARBA00022989"/>
    </source>
</evidence>
<dbReference type="InterPro" id="IPR006327">
    <property type="entry name" value="PTS_IIC_fruc"/>
</dbReference>
<keyword evidence="2" id="KW-0813">Transport</keyword>
<protein>
    <submittedName>
        <fullName evidence="14">PTS fructose transporter subunit IIBC</fullName>
    </submittedName>
</protein>
<evidence type="ECO:0000256" key="6">
    <source>
        <dbReference type="ARBA" id="ARBA00022679"/>
    </source>
</evidence>
<dbReference type="NCBIfam" id="TIGR01427">
    <property type="entry name" value="PTS_IIC_fructo"/>
    <property type="match status" value="1"/>
</dbReference>
<dbReference type="SUPFAM" id="SSF52794">
    <property type="entry name" value="PTS system IIB component-like"/>
    <property type="match status" value="2"/>
</dbReference>
<dbReference type="PANTHER" id="PTHR30505">
    <property type="entry name" value="FRUCTOSE-LIKE PERMEASE"/>
    <property type="match status" value="1"/>
</dbReference>
<evidence type="ECO:0000256" key="4">
    <source>
        <dbReference type="ARBA" id="ARBA00022553"/>
    </source>
</evidence>
<feature type="transmembrane region" description="Helical" evidence="11">
    <location>
        <begin position="229"/>
        <end position="253"/>
    </location>
</feature>
<reference evidence="15" key="1">
    <citation type="journal article" date="2019" name="Int. J. Syst. Evol. Microbiol.">
        <title>The Global Catalogue of Microorganisms (GCM) 10K type strain sequencing project: providing services to taxonomists for standard genome sequencing and annotation.</title>
        <authorList>
            <consortium name="The Broad Institute Genomics Platform"/>
            <consortium name="The Broad Institute Genome Sequencing Center for Infectious Disease"/>
            <person name="Wu L."/>
            <person name="Ma J."/>
        </authorList>
    </citation>
    <scope>NUCLEOTIDE SEQUENCE [LARGE SCALE GENOMIC DNA]</scope>
    <source>
        <strain evidence="15">JCM 18050</strain>
    </source>
</reference>
<keyword evidence="6" id="KW-0808">Transferase</keyword>